<dbReference type="RefSeq" id="WP_043145289.1">
    <property type="nucleotide sequence ID" value="NZ_JSUQ01000020.1"/>
</dbReference>
<evidence type="ECO:0000313" key="2">
    <source>
        <dbReference type="Proteomes" id="UP000030960"/>
    </source>
</evidence>
<comment type="caution">
    <text evidence="1">The sequence shown here is derived from an EMBL/GenBank/DDBJ whole genome shotgun (WGS) entry which is preliminary data.</text>
</comment>
<protein>
    <submittedName>
        <fullName evidence="1">Uncharacterized protein</fullName>
    </submittedName>
</protein>
<accession>A0A0B3S345</accession>
<dbReference type="Proteomes" id="UP000030960">
    <property type="component" value="Unassembled WGS sequence"/>
</dbReference>
<dbReference type="AlphaFoldDB" id="A0A0B3S345"/>
<dbReference type="Pfam" id="PF24175">
    <property type="entry name" value="SU10_adaptor"/>
    <property type="match status" value="1"/>
</dbReference>
<reference evidence="1 2" key="1">
    <citation type="submission" date="2014-10" db="EMBL/GenBank/DDBJ databases">
        <title>Genome sequence of Ponticoccus sp. strain UMTAT08 isolated from clonal culture of toxic dinoflagellate Alexandrium tamiyavanichii.</title>
        <authorList>
            <person name="Gan H.Y."/>
            <person name="Muhd D.-D."/>
            <person name="Mohd Noor M.E."/>
            <person name="Yeong Y.S."/>
            <person name="Usup G."/>
        </authorList>
    </citation>
    <scope>NUCLEOTIDE SEQUENCE [LARGE SCALE GENOMIC DNA]</scope>
    <source>
        <strain evidence="1 2">UMTAT08</strain>
    </source>
</reference>
<keyword evidence="2" id="KW-1185">Reference proteome</keyword>
<dbReference type="OrthoDB" id="7220388at2"/>
<evidence type="ECO:0000313" key="1">
    <source>
        <dbReference type="EMBL" id="KHQ51101.1"/>
    </source>
</evidence>
<organism evidence="1 2">
    <name type="scientific">Mameliella alba</name>
    <dbReference type="NCBI Taxonomy" id="561184"/>
    <lineage>
        <taxon>Bacteria</taxon>
        <taxon>Pseudomonadati</taxon>
        <taxon>Pseudomonadota</taxon>
        <taxon>Alphaproteobacteria</taxon>
        <taxon>Rhodobacterales</taxon>
        <taxon>Roseobacteraceae</taxon>
        <taxon>Mameliella</taxon>
    </lineage>
</organism>
<dbReference type="EMBL" id="JSUQ01000020">
    <property type="protein sequence ID" value="KHQ51101.1"/>
    <property type="molecule type" value="Genomic_DNA"/>
</dbReference>
<sequence length="322" mass="35948">MPRTILAIAQEAAERDATAPAPSALFGTNTKVAKILRTAAHDVLRDYLRRSRWVGLSEFHSTWTFALKPSTYAYRLPPDFLRVIPQTEQRNGWPMGLVGPATPQAWSWWLYGGVAQVAPHGWRIKNNVIWIDPTPTVEELVTIEYISRYPVVSGIQDGDLDLTSEPIQIVEPAVSRDGWLYLTNDDLVVQNQSGVFRFDAEGVGFDVGVWAQTASEYLKRLDPQASSQPVPQVRRDAFTTDNDYPAFEDDHLLSLGMTWHLQRALGLPYAERAAEYEAELEVKIAEDAGGARGFRLGGSGREWDCYPLEDGATANGRIWSVT</sequence>
<name>A0A0B3S345_9RHOB</name>
<proteinExistence type="predicted"/>
<gene>
    <name evidence="1" type="ORF">OA50_04472</name>
</gene>
<dbReference type="InterPro" id="IPR056209">
    <property type="entry name" value="SU10_adaptor"/>
</dbReference>